<evidence type="ECO:0000256" key="3">
    <source>
        <dbReference type="ARBA" id="ARBA00022989"/>
    </source>
</evidence>
<protein>
    <recommendedName>
        <fullName evidence="8">MAPEG family protein</fullName>
    </recommendedName>
</protein>
<name>A0A2R8B4A7_9RHOB</name>
<gene>
    <name evidence="6" type="ORF">DEA8626_00851</name>
</gene>
<evidence type="ECO:0000256" key="1">
    <source>
        <dbReference type="ARBA" id="ARBA00004370"/>
    </source>
</evidence>
<evidence type="ECO:0000256" key="5">
    <source>
        <dbReference type="SAM" id="Phobius"/>
    </source>
</evidence>
<keyword evidence="2 5" id="KW-0812">Transmembrane</keyword>
<dbReference type="AlphaFoldDB" id="A0A2R8B4A7"/>
<dbReference type="EMBL" id="OMOQ01000001">
    <property type="protein sequence ID" value="SPH17333.1"/>
    <property type="molecule type" value="Genomic_DNA"/>
</dbReference>
<dbReference type="SUPFAM" id="SSF161084">
    <property type="entry name" value="MAPEG domain-like"/>
    <property type="match status" value="1"/>
</dbReference>
<evidence type="ECO:0000256" key="2">
    <source>
        <dbReference type="ARBA" id="ARBA00022692"/>
    </source>
</evidence>
<dbReference type="GO" id="GO:0016020">
    <property type="term" value="C:membrane"/>
    <property type="evidence" value="ECO:0007669"/>
    <property type="project" value="UniProtKB-SubCell"/>
</dbReference>
<dbReference type="InterPro" id="IPR001129">
    <property type="entry name" value="Membr-assoc_MAPEG"/>
</dbReference>
<evidence type="ECO:0000313" key="7">
    <source>
        <dbReference type="Proteomes" id="UP000244924"/>
    </source>
</evidence>
<dbReference type="InterPro" id="IPR023352">
    <property type="entry name" value="MAPEG-like_dom_sf"/>
</dbReference>
<feature type="transmembrane region" description="Helical" evidence="5">
    <location>
        <begin position="88"/>
        <end position="106"/>
    </location>
</feature>
<dbReference type="RefSeq" id="WP_108851789.1">
    <property type="nucleotide sequence ID" value="NZ_OMOQ01000001.1"/>
</dbReference>
<keyword evidence="3 5" id="KW-1133">Transmembrane helix</keyword>
<sequence>MEVFAEYSRAIVSLALFALITLGLSPMAGVARNRAGVAAGALPKEDYANRDFRICRAYQNAAESLGAFAAVIAAAILAGAAPFWVNLFASLAVLSRLIMVFVHIQGYGVGKEPGPRTMLYVFGWLMMLLLALMAIGAAF</sequence>
<feature type="transmembrane region" description="Helical" evidence="5">
    <location>
        <begin position="64"/>
        <end position="81"/>
    </location>
</feature>
<dbReference type="OrthoDB" id="7744558at2"/>
<dbReference type="Pfam" id="PF01124">
    <property type="entry name" value="MAPEG"/>
    <property type="match status" value="1"/>
</dbReference>
<comment type="subcellular location">
    <subcellularLocation>
        <location evidence="1">Membrane</location>
    </subcellularLocation>
</comment>
<proteinExistence type="predicted"/>
<evidence type="ECO:0000256" key="4">
    <source>
        <dbReference type="ARBA" id="ARBA00023136"/>
    </source>
</evidence>
<evidence type="ECO:0008006" key="8">
    <source>
        <dbReference type="Google" id="ProtNLM"/>
    </source>
</evidence>
<keyword evidence="4 5" id="KW-0472">Membrane</keyword>
<evidence type="ECO:0000313" key="6">
    <source>
        <dbReference type="EMBL" id="SPH17333.1"/>
    </source>
</evidence>
<dbReference type="Proteomes" id="UP000244924">
    <property type="component" value="Unassembled WGS sequence"/>
</dbReference>
<organism evidence="6 7">
    <name type="scientific">Albidovulum aquaemixtae</name>
    <dbReference type="NCBI Taxonomy" id="1542388"/>
    <lineage>
        <taxon>Bacteria</taxon>
        <taxon>Pseudomonadati</taxon>
        <taxon>Pseudomonadota</taxon>
        <taxon>Alphaproteobacteria</taxon>
        <taxon>Rhodobacterales</taxon>
        <taxon>Paracoccaceae</taxon>
        <taxon>Albidovulum</taxon>
    </lineage>
</organism>
<keyword evidence="7" id="KW-1185">Reference proteome</keyword>
<feature type="transmembrane region" description="Helical" evidence="5">
    <location>
        <begin position="118"/>
        <end position="138"/>
    </location>
</feature>
<accession>A0A2R8B4A7</accession>
<reference evidence="6 7" key="1">
    <citation type="submission" date="2018-03" db="EMBL/GenBank/DDBJ databases">
        <authorList>
            <person name="Keele B.F."/>
        </authorList>
    </citation>
    <scope>NUCLEOTIDE SEQUENCE [LARGE SCALE GENOMIC DNA]</scope>
    <source>
        <strain evidence="6 7">CECT 8626</strain>
    </source>
</reference>
<dbReference type="Gene3D" id="1.20.120.550">
    <property type="entry name" value="Membrane associated eicosanoid/glutathione metabolism-like domain"/>
    <property type="match status" value="1"/>
</dbReference>